<protein>
    <submittedName>
        <fullName evidence="2">Lasso peptide biosynthesis B2 protein</fullName>
    </submittedName>
</protein>
<organism evidence="2 3">
    <name type="scientific">Hoeflea prorocentri</name>
    <dbReference type="NCBI Taxonomy" id="1922333"/>
    <lineage>
        <taxon>Bacteria</taxon>
        <taxon>Pseudomonadati</taxon>
        <taxon>Pseudomonadota</taxon>
        <taxon>Alphaproteobacteria</taxon>
        <taxon>Hyphomicrobiales</taxon>
        <taxon>Rhizobiaceae</taxon>
        <taxon>Hoeflea</taxon>
    </lineage>
</organism>
<dbReference type="NCBIfam" id="NF033537">
    <property type="entry name" value="lasso_biosyn_B2"/>
    <property type="match status" value="1"/>
</dbReference>
<gene>
    <name evidence="2" type="ORF">OQ273_17705</name>
</gene>
<dbReference type="RefSeq" id="WP_267991954.1">
    <property type="nucleotide sequence ID" value="NZ_JAPJZI010000001.1"/>
</dbReference>
<dbReference type="Proteomes" id="UP001151234">
    <property type="component" value="Unassembled WGS sequence"/>
</dbReference>
<feature type="domain" description="Microcin J25-processing protein McjB C-terminal" evidence="1">
    <location>
        <begin position="39"/>
        <end position="133"/>
    </location>
</feature>
<reference evidence="2" key="1">
    <citation type="submission" date="2022-11" db="EMBL/GenBank/DDBJ databases">
        <title>Draft genome sequence of Hoeflea poritis E7-10 and Hoeflea prorocentri PM5-8, separated from scleractinian coral Porites lutea and marine dinoflagellate.</title>
        <authorList>
            <person name="Zhang G."/>
            <person name="Wei Q."/>
            <person name="Cai L."/>
        </authorList>
    </citation>
    <scope>NUCLEOTIDE SEQUENCE</scope>
    <source>
        <strain evidence="2">PM5-8</strain>
    </source>
</reference>
<dbReference type="AlphaFoldDB" id="A0A9X3UL76"/>
<proteinExistence type="predicted"/>
<sequence length="147" mass="17127">MQSTEAPPGAQRRQFWRRRLFRLEIWLTARLLPLLLAGRDLTGSMRLADGGAWPRYADFDADFIARAVMRVTRRPWLMRERRCFRQGILGYRFLKKAGYRPELHFGIEAGSVETSKINAHCWVVLNGHPVVNDIMDDMIPIHVHKVD</sequence>
<accession>A0A9X3UL76</accession>
<evidence type="ECO:0000313" key="2">
    <source>
        <dbReference type="EMBL" id="MDA5400416.1"/>
    </source>
</evidence>
<evidence type="ECO:0000259" key="1">
    <source>
        <dbReference type="Pfam" id="PF13471"/>
    </source>
</evidence>
<dbReference type="Pfam" id="PF13471">
    <property type="entry name" value="Transglut_core3"/>
    <property type="match status" value="1"/>
</dbReference>
<evidence type="ECO:0000313" key="3">
    <source>
        <dbReference type="Proteomes" id="UP001151234"/>
    </source>
</evidence>
<keyword evidence="3" id="KW-1185">Reference proteome</keyword>
<dbReference type="InterPro" id="IPR032708">
    <property type="entry name" value="McjB_C"/>
</dbReference>
<comment type="caution">
    <text evidence="2">The sequence shown here is derived from an EMBL/GenBank/DDBJ whole genome shotgun (WGS) entry which is preliminary data.</text>
</comment>
<name>A0A9X3UL76_9HYPH</name>
<dbReference type="EMBL" id="JAPJZI010000001">
    <property type="protein sequence ID" value="MDA5400416.1"/>
    <property type="molecule type" value="Genomic_DNA"/>
</dbReference>
<dbReference type="InterPro" id="IPR053521">
    <property type="entry name" value="McjB-like"/>
</dbReference>